<dbReference type="Gramene" id="HORVU.MOREX.r2.6HG0526430.1">
    <property type="protein sequence ID" value="HORVU.MOREX.r2.6HG0526430.1"/>
    <property type="gene ID" value="HORVU.MOREX.r2.6HG0526430"/>
</dbReference>
<evidence type="ECO:0000313" key="8">
    <source>
        <dbReference type="Proteomes" id="UP000011116"/>
    </source>
</evidence>
<dbReference type="InterPro" id="IPR026961">
    <property type="entry name" value="PGG_dom"/>
</dbReference>
<dbReference type="SMR" id="A0A287V9Q2"/>
<comment type="subcellular location">
    <subcellularLocation>
        <location evidence="1">Membrane</location>
        <topology evidence="1">Multi-pass membrane protein</topology>
    </subcellularLocation>
</comment>
<keyword evidence="3" id="KW-0677">Repeat</keyword>
<organism evidence="7 8">
    <name type="scientific">Hordeum vulgare subsp. vulgare</name>
    <name type="common">Domesticated barley</name>
    <dbReference type="NCBI Taxonomy" id="112509"/>
    <lineage>
        <taxon>Eukaryota</taxon>
        <taxon>Viridiplantae</taxon>
        <taxon>Streptophyta</taxon>
        <taxon>Embryophyta</taxon>
        <taxon>Tracheophyta</taxon>
        <taxon>Spermatophyta</taxon>
        <taxon>Magnoliopsida</taxon>
        <taxon>Liliopsida</taxon>
        <taxon>Poales</taxon>
        <taxon>Poaceae</taxon>
        <taxon>BOP clade</taxon>
        <taxon>Pooideae</taxon>
        <taxon>Triticodae</taxon>
        <taxon>Triticeae</taxon>
        <taxon>Hordeinae</taxon>
        <taxon>Hordeum</taxon>
    </lineage>
</organism>
<dbReference type="GO" id="GO:0016020">
    <property type="term" value="C:membrane"/>
    <property type="evidence" value="ECO:0000318"/>
    <property type="project" value="GO_Central"/>
</dbReference>
<evidence type="ECO:0000256" key="5">
    <source>
        <dbReference type="ARBA" id="ARBA00023043"/>
    </source>
</evidence>
<sequence>MNPSNQQASTAVRLRAAMNPMLLALACSGSRKGLEEACLREPSLIEGVTVEEDTALHVGASYGDSANFLKCADFIFGNAKDLLFVRNNNRDTPLHCAVRAGNPHMIYRLIGFAKSVGRTKELLEMENKLGETALHEAVRIQNNGIVKQLMEEDPELANIPRDGASPLYLAVLFEDKTIAETLYAKSTTGMLSYSGPNGQNALHAAVLRGEVMTELLLNWKKDLTTQADQNGSTPLHIAASLIAVGGGFYCTFSRTFPWVFIKWRSGVPIKPLVRADPYQLYQPDNEGLFPIHIAAASGLYSTVMTMITEYPEIAGLRDSKGKTFIHVATEWKRGYFVENACRTPSLAWILNMRDNDGNTALHLAIQLGVSYICCFLMMNKKVRLDLTNNNGESPLDITCSQIPTEYSYMWNSGTFISATLKHCQARYGYHLRYDKLKVQYLRKTKQEEVNESDKLTNSTQTLIIGPVLIATVTFGASITMPGGYNNGGMPELAGRYIFDAFMMANTIAFLLSAAATIDLMYAGTAMVDLRIRGRRFNIAAYCTFCSVTSLCAAFALGQYLILAHVAHMRAIAICALVFLMSWFGYMEPLRGNGFARALRVRQGRSKAFFTCTRIMFWHTLVVYWPLVIIFGSAAISSKYGHKQMA</sequence>
<keyword evidence="5" id="KW-0040">ANK repeat</keyword>
<dbReference type="EnsemblPlants" id="HORVU.MOREX.r3.6HG0633790.1">
    <property type="protein sequence ID" value="HORVU.MOREX.r3.6HG0633790.1"/>
    <property type="gene ID" value="HORVU.MOREX.r3.6HG0633790"/>
</dbReference>
<dbReference type="OrthoDB" id="1847170at2759"/>
<dbReference type="Gramene" id="HORVU.MOREX.r3.6HG0633790.1">
    <property type="protein sequence ID" value="HORVU.MOREX.r3.6HG0633790.1"/>
    <property type="gene ID" value="HORVU.MOREX.r3.6HG0633790"/>
</dbReference>
<keyword evidence="8" id="KW-1185">Reference proteome</keyword>
<dbReference type="AlphaFoldDB" id="A0A287V9Q2"/>
<dbReference type="Pfam" id="PF00023">
    <property type="entry name" value="Ank"/>
    <property type="match status" value="1"/>
</dbReference>
<dbReference type="SMART" id="SM00248">
    <property type="entry name" value="ANK"/>
    <property type="match status" value="7"/>
</dbReference>
<evidence type="ECO:0000256" key="4">
    <source>
        <dbReference type="ARBA" id="ARBA00022989"/>
    </source>
</evidence>
<dbReference type="PANTHER" id="PTHR24186">
    <property type="entry name" value="PROTEIN PHOSPHATASE 1 REGULATORY SUBUNIT"/>
    <property type="match status" value="1"/>
</dbReference>
<dbReference type="ExpressionAtlas" id="A0A287V9Q2">
    <property type="expression patterns" value="baseline"/>
</dbReference>
<dbReference type="GeneID" id="123405923"/>
<dbReference type="RefSeq" id="XP_044955372.1">
    <property type="nucleotide sequence ID" value="XM_045099437.1"/>
</dbReference>
<dbReference type="Pfam" id="PF13962">
    <property type="entry name" value="PGG"/>
    <property type="match status" value="1"/>
</dbReference>
<proteinExistence type="predicted"/>
<dbReference type="KEGG" id="hvg:123405923"/>
<keyword evidence="2" id="KW-0812">Transmembrane</keyword>
<dbReference type="OMA" id="YNISAYC"/>
<dbReference type="Gene3D" id="1.25.40.20">
    <property type="entry name" value="Ankyrin repeat-containing domain"/>
    <property type="match status" value="2"/>
</dbReference>
<evidence type="ECO:0000256" key="6">
    <source>
        <dbReference type="ARBA" id="ARBA00023136"/>
    </source>
</evidence>
<dbReference type="Pfam" id="PF12796">
    <property type="entry name" value="Ank_2"/>
    <property type="match status" value="1"/>
</dbReference>
<dbReference type="InterPro" id="IPR036770">
    <property type="entry name" value="Ankyrin_rpt-contain_sf"/>
</dbReference>
<name>A0A287V9Q2_HORVV</name>
<dbReference type="SUPFAM" id="SSF48403">
    <property type="entry name" value="Ankyrin repeat"/>
    <property type="match status" value="1"/>
</dbReference>
<dbReference type="Proteomes" id="UP000011116">
    <property type="component" value="Chromosome 6H"/>
</dbReference>
<evidence type="ECO:0000313" key="7">
    <source>
        <dbReference type="EnsemblPlants" id="HORVU.MOREX.r3.6HG0633790.1"/>
    </source>
</evidence>
<dbReference type="FunCoup" id="A0A287V9Q2">
    <property type="interactions" value="158"/>
</dbReference>
<reference evidence="7" key="3">
    <citation type="submission" date="2022-01" db="UniProtKB">
        <authorList>
            <consortium name="EnsemblPlants"/>
        </authorList>
    </citation>
    <scope>IDENTIFICATION</scope>
    <source>
        <strain evidence="7">subsp. vulgare</strain>
    </source>
</reference>
<evidence type="ECO:0000256" key="1">
    <source>
        <dbReference type="ARBA" id="ARBA00004141"/>
    </source>
</evidence>
<keyword evidence="4" id="KW-1133">Transmembrane helix</keyword>
<protein>
    <submittedName>
        <fullName evidence="7">Uncharacterized protein</fullName>
    </submittedName>
</protein>
<dbReference type="STRING" id="112509.A0A287V9Q2"/>
<evidence type="ECO:0000256" key="3">
    <source>
        <dbReference type="ARBA" id="ARBA00022737"/>
    </source>
</evidence>
<evidence type="ECO:0000256" key="2">
    <source>
        <dbReference type="ARBA" id="ARBA00022692"/>
    </source>
</evidence>
<gene>
    <name evidence="7" type="primary">LOC123405923</name>
</gene>
<keyword evidence="6" id="KW-0472">Membrane</keyword>
<reference evidence="8" key="1">
    <citation type="journal article" date="2012" name="Nature">
        <title>A physical, genetic and functional sequence assembly of the barley genome.</title>
        <authorList>
            <consortium name="The International Barley Genome Sequencing Consortium"/>
            <person name="Mayer K.F."/>
            <person name="Waugh R."/>
            <person name="Brown J.W."/>
            <person name="Schulman A."/>
            <person name="Langridge P."/>
            <person name="Platzer M."/>
            <person name="Fincher G.B."/>
            <person name="Muehlbauer G.J."/>
            <person name="Sato K."/>
            <person name="Close T.J."/>
            <person name="Wise R.P."/>
            <person name="Stein N."/>
        </authorList>
    </citation>
    <scope>NUCLEOTIDE SEQUENCE [LARGE SCALE GENOMIC DNA]</scope>
    <source>
        <strain evidence="8">cv. Morex</strain>
    </source>
</reference>
<dbReference type="PANTHER" id="PTHR24186:SF50">
    <property type="entry name" value="ANKYRIN REPEAT-CONTAINING PROTEIN ITN1-LIKE ISOFORM X1"/>
    <property type="match status" value="1"/>
</dbReference>
<dbReference type="InterPro" id="IPR002110">
    <property type="entry name" value="Ankyrin_rpt"/>
</dbReference>
<dbReference type="InParanoid" id="A0A287V9Q2"/>
<reference evidence="7" key="2">
    <citation type="submission" date="2020-10" db="EMBL/GenBank/DDBJ databases">
        <authorList>
            <person name="Scholz U."/>
            <person name="Mascher M."/>
            <person name="Fiebig A."/>
        </authorList>
    </citation>
    <scope>NUCLEOTIDE SEQUENCE [LARGE SCALE GENOMIC DNA]</scope>
    <source>
        <strain evidence="7">cv. Morex</strain>
    </source>
</reference>
<accession>A0A287V9Q2</accession>